<evidence type="ECO:0000256" key="3">
    <source>
        <dbReference type="SAM" id="SignalP"/>
    </source>
</evidence>
<dbReference type="Gene3D" id="1.10.530.10">
    <property type="match status" value="1"/>
</dbReference>
<accession>A0A916S811</accession>
<evidence type="ECO:0000256" key="2">
    <source>
        <dbReference type="SAM" id="MobiDB-lite"/>
    </source>
</evidence>
<proteinExistence type="inferred from homology"/>
<dbReference type="InterPro" id="IPR023346">
    <property type="entry name" value="Lysozyme-like_dom_sf"/>
</dbReference>
<evidence type="ECO:0000313" key="6">
    <source>
        <dbReference type="Proteomes" id="UP000646478"/>
    </source>
</evidence>
<name>A0A916S811_9HYPH</name>
<evidence type="ECO:0000313" key="5">
    <source>
        <dbReference type="EMBL" id="GGA88808.1"/>
    </source>
</evidence>
<gene>
    <name evidence="5" type="ORF">GCM10011491_15760</name>
</gene>
<dbReference type="Proteomes" id="UP000646478">
    <property type="component" value="Unassembled WGS sequence"/>
</dbReference>
<organism evidence="5 6">
    <name type="scientific">Brucella endophytica</name>
    <dbReference type="NCBI Taxonomy" id="1963359"/>
    <lineage>
        <taxon>Bacteria</taxon>
        <taxon>Pseudomonadati</taxon>
        <taxon>Pseudomonadota</taxon>
        <taxon>Alphaproteobacteria</taxon>
        <taxon>Hyphomicrobiales</taxon>
        <taxon>Brucellaceae</taxon>
        <taxon>Brucella/Ochrobactrum group</taxon>
        <taxon>Brucella</taxon>
    </lineage>
</organism>
<dbReference type="Pfam" id="PF01464">
    <property type="entry name" value="SLT"/>
    <property type="match status" value="1"/>
</dbReference>
<comment type="similarity">
    <text evidence="1">Belongs to the virb1 family.</text>
</comment>
<feature type="region of interest" description="Disordered" evidence="2">
    <location>
        <begin position="37"/>
        <end position="57"/>
    </location>
</feature>
<evidence type="ECO:0000259" key="4">
    <source>
        <dbReference type="Pfam" id="PF01464"/>
    </source>
</evidence>
<reference evidence="5" key="2">
    <citation type="submission" date="2020-09" db="EMBL/GenBank/DDBJ databases">
        <authorList>
            <person name="Sun Q."/>
            <person name="Zhou Y."/>
        </authorList>
    </citation>
    <scope>NUCLEOTIDE SEQUENCE</scope>
    <source>
        <strain evidence="5">CGMCC 1.15082</strain>
    </source>
</reference>
<keyword evidence="3" id="KW-0732">Signal</keyword>
<feature type="domain" description="Transglycosylase SLT" evidence="4">
    <location>
        <begin position="63"/>
        <end position="158"/>
    </location>
</feature>
<dbReference type="EMBL" id="BMHH01000005">
    <property type="protein sequence ID" value="GGA88808.1"/>
    <property type="molecule type" value="Genomic_DNA"/>
</dbReference>
<sequence length="211" mass="22466">MRINLSAFPALALCSLALAACTTAKVEAPKPARAPAATPVAVAPEKPAEQQAATPKKQGVDGLISQYAAAYQVPETLVRRVVHRESKFNPAARNGPYLGLMQISHNTARSMGYSGPANGLLDAETNLKYAVKYLSGAYRVADGDENQAVRFYSRGFYYDAKRKGLLEETGLKAQAFAADPVLPAAFALPLVPERPAYPQLITASATNLSSN</sequence>
<feature type="signal peptide" evidence="3">
    <location>
        <begin position="1"/>
        <end position="19"/>
    </location>
</feature>
<keyword evidence="6" id="KW-1185">Reference proteome</keyword>
<dbReference type="AlphaFoldDB" id="A0A916S811"/>
<evidence type="ECO:0000256" key="1">
    <source>
        <dbReference type="ARBA" id="ARBA00009387"/>
    </source>
</evidence>
<reference evidence="5" key="1">
    <citation type="journal article" date="2014" name="Int. J. Syst. Evol. Microbiol.">
        <title>Complete genome sequence of Corynebacterium casei LMG S-19264T (=DSM 44701T), isolated from a smear-ripened cheese.</title>
        <authorList>
            <consortium name="US DOE Joint Genome Institute (JGI-PGF)"/>
            <person name="Walter F."/>
            <person name="Albersmeier A."/>
            <person name="Kalinowski J."/>
            <person name="Ruckert C."/>
        </authorList>
    </citation>
    <scope>NUCLEOTIDE SEQUENCE</scope>
    <source>
        <strain evidence="5">CGMCC 1.15082</strain>
    </source>
</reference>
<feature type="chain" id="PRO_5036859757" description="Transglycosylase SLT domain-containing protein" evidence="3">
    <location>
        <begin position="20"/>
        <end position="211"/>
    </location>
</feature>
<protein>
    <recommendedName>
        <fullName evidence="4">Transglycosylase SLT domain-containing protein</fullName>
    </recommendedName>
</protein>
<dbReference type="PROSITE" id="PS51257">
    <property type="entry name" value="PROKAR_LIPOPROTEIN"/>
    <property type="match status" value="1"/>
</dbReference>
<dbReference type="SUPFAM" id="SSF53955">
    <property type="entry name" value="Lysozyme-like"/>
    <property type="match status" value="1"/>
</dbReference>
<comment type="caution">
    <text evidence="5">The sequence shown here is derived from an EMBL/GenBank/DDBJ whole genome shotgun (WGS) entry which is preliminary data.</text>
</comment>
<dbReference type="InterPro" id="IPR008258">
    <property type="entry name" value="Transglycosylase_SLT_dom_1"/>
</dbReference>